<dbReference type="EMBL" id="CAJNOK010007493">
    <property type="protein sequence ID" value="CAF1036029.1"/>
    <property type="molecule type" value="Genomic_DNA"/>
</dbReference>
<organism evidence="2 3">
    <name type="scientific">Didymodactylos carnosus</name>
    <dbReference type="NCBI Taxonomy" id="1234261"/>
    <lineage>
        <taxon>Eukaryota</taxon>
        <taxon>Metazoa</taxon>
        <taxon>Spiralia</taxon>
        <taxon>Gnathifera</taxon>
        <taxon>Rotifera</taxon>
        <taxon>Eurotatoria</taxon>
        <taxon>Bdelloidea</taxon>
        <taxon>Philodinida</taxon>
        <taxon>Philodinidae</taxon>
        <taxon>Didymodactylos</taxon>
    </lineage>
</organism>
<dbReference type="Proteomes" id="UP000682733">
    <property type="component" value="Unassembled WGS sequence"/>
</dbReference>
<dbReference type="AlphaFoldDB" id="A0A8S2JC40"/>
<evidence type="ECO:0000313" key="2">
    <source>
        <dbReference type="EMBL" id="CAF3804294.1"/>
    </source>
</evidence>
<gene>
    <name evidence="1" type="ORF">OVA965_LOCUS16237</name>
    <name evidence="2" type="ORF">TMI583_LOCUS16246</name>
</gene>
<evidence type="ECO:0000313" key="3">
    <source>
        <dbReference type="Proteomes" id="UP000682733"/>
    </source>
</evidence>
<dbReference type="EMBL" id="CAJOBA010007504">
    <property type="protein sequence ID" value="CAF3804294.1"/>
    <property type="molecule type" value="Genomic_DNA"/>
</dbReference>
<sequence length="80" mass="9742">MQAGDTTSKQEMLDYFHSNYQSDDIRLKQINNFNQKYINHQMLFDFVRKQQHSEQKISKHCMYNLRYFIIDLCKTSEISL</sequence>
<reference evidence="2" key="1">
    <citation type="submission" date="2021-02" db="EMBL/GenBank/DDBJ databases">
        <authorList>
            <person name="Nowell W R."/>
        </authorList>
    </citation>
    <scope>NUCLEOTIDE SEQUENCE</scope>
</reference>
<comment type="caution">
    <text evidence="2">The sequence shown here is derived from an EMBL/GenBank/DDBJ whole genome shotgun (WGS) entry which is preliminary data.</text>
</comment>
<protein>
    <submittedName>
        <fullName evidence="2">Uncharacterized protein</fullName>
    </submittedName>
</protein>
<dbReference type="Proteomes" id="UP000677228">
    <property type="component" value="Unassembled WGS sequence"/>
</dbReference>
<evidence type="ECO:0000313" key="1">
    <source>
        <dbReference type="EMBL" id="CAF1036029.1"/>
    </source>
</evidence>
<proteinExistence type="predicted"/>
<name>A0A8S2JC40_9BILA</name>
<accession>A0A8S2JC40</accession>